<accession>A0A7K2IZW0</accession>
<name>A0A7K2IZW0_9ACTN</name>
<dbReference type="Pfam" id="PF00266">
    <property type="entry name" value="Aminotran_5"/>
    <property type="match status" value="1"/>
</dbReference>
<proteinExistence type="predicted"/>
<gene>
    <name evidence="2" type="ORF">GTW20_24825</name>
</gene>
<dbReference type="EMBL" id="WWHY01000001">
    <property type="protein sequence ID" value="MYR35396.1"/>
    <property type="molecule type" value="Genomic_DNA"/>
</dbReference>
<dbReference type="InterPro" id="IPR015421">
    <property type="entry name" value="PyrdxlP-dep_Trfase_major"/>
</dbReference>
<dbReference type="RefSeq" id="WP_161112052.1">
    <property type="nucleotide sequence ID" value="NZ_JBIAHT010000015.1"/>
</dbReference>
<dbReference type="Gene3D" id="3.90.1150.10">
    <property type="entry name" value="Aspartate Aminotransferase, domain 1"/>
    <property type="match status" value="1"/>
</dbReference>
<dbReference type="Proteomes" id="UP000467124">
    <property type="component" value="Unassembled WGS sequence"/>
</dbReference>
<dbReference type="Gene3D" id="3.40.640.10">
    <property type="entry name" value="Type I PLP-dependent aspartate aminotransferase-like (Major domain)"/>
    <property type="match status" value="1"/>
</dbReference>
<organism evidence="2 3">
    <name type="scientific">Nocardiopsis alba</name>
    <dbReference type="NCBI Taxonomy" id="53437"/>
    <lineage>
        <taxon>Bacteria</taxon>
        <taxon>Bacillati</taxon>
        <taxon>Actinomycetota</taxon>
        <taxon>Actinomycetes</taxon>
        <taxon>Streptosporangiales</taxon>
        <taxon>Nocardiopsidaceae</taxon>
        <taxon>Nocardiopsis</taxon>
    </lineage>
</organism>
<evidence type="ECO:0000259" key="1">
    <source>
        <dbReference type="Pfam" id="PF00266"/>
    </source>
</evidence>
<sequence length="341" mass="37075">MNTHLWNPTTTWLNTAQHGLPPTTAHTALTQALHQWHTGTTPIHHWNQTTEHTRTLFAQLINAPTTDITLGATTSQIIGTIAASLPDHTNVLLPQEEFTSTTFPFHTHHDRGITITTAPLHSLADHIGPHTHLVAYSPVQSATGTLAPTEQILTAAREHDTLVIADATQAAGWHPLNATHFDALVCSAYKWLMAPRGLALAYIAPTLRERLRPINAGPSADRHPAHAFYAPHPDTSPHARGLDLSPNWFATLAAAPALQTLLDTGIDKIHTHNTHLADRFRAHLDQPPAHSAITTVTTPGALQTLREAGIITTERGGHTRLAFHLYNTEADADLAAHTLTR</sequence>
<feature type="domain" description="Aminotransferase class V" evidence="1">
    <location>
        <begin position="44"/>
        <end position="292"/>
    </location>
</feature>
<keyword evidence="2" id="KW-0032">Aminotransferase</keyword>
<dbReference type="AlphaFoldDB" id="A0A7K2IZW0"/>
<dbReference type="SUPFAM" id="SSF53383">
    <property type="entry name" value="PLP-dependent transferases"/>
    <property type="match status" value="1"/>
</dbReference>
<dbReference type="InterPro" id="IPR015424">
    <property type="entry name" value="PyrdxlP-dep_Trfase"/>
</dbReference>
<keyword evidence="2" id="KW-0808">Transferase</keyword>
<comment type="caution">
    <text evidence="2">The sequence shown here is derived from an EMBL/GenBank/DDBJ whole genome shotgun (WGS) entry which is preliminary data.</text>
</comment>
<reference evidence="2 3" key="1">
    <citation type="journal article" date="2019" name="Nat. Commun.">
        <title>The antimicrobial potential of Streptomyces from insect microbiomes.</title>
        <authorList>
            <person name="Chevrette M.G."/>
            <person name="Carlson C.M."/>
            <person name="Ortega H.E."/>
            <person name="Thomas C."/>
            <person name="Ananiev G.E."/>
            <person name="Barns K.J."/>
            <person name="Book A.J."/>
            <person name="Cagnazzo J."/>
            <person name="Carlos C."/>
            <person name="Flanigan W."/>
            <person name="Grubbs K.J."/>
            <person name="Horn H.A."/>
            <person name="Hoffmann F.M."/>
            <person name="Klassen J.L."/>
            <person name="Knack J.J."/>
            <person name="Lewin G.R."/>
            <person name="McDonald B.R."/>
            <person name="Muller L."/>
            <person name="Melo W.G.P."/>
            <person name="Pinto-Tomas A.A."/>
            <person name="Schmitz A."/>
            <person name="Wendt-Pienkowski E."/>
            <person name="Wildman S."/>
            <person name="Zhao M."/>
            <person name="Zhang F."/>
            <person name="Bugni T.S."/>
            <person name="Andes D.R."/>
            <person name="Pupo M.T."/>
            <person name="Currie C.R."/>
        </authorList>
    </citation>
    <scope>NUCLEOTIDE SEQUENCE [LARGE SCALE GENOMIC DNA]</scope>
    <source>
        <strain evidence="2 3">SID5840</strain>
    </source>
</reference>
<protein>
    <submittedName>
        <fullName evidence="2">Aminotransferase class V-fold PLP-dependent enzyme</fullName>
    </submittedName>
</protein>
<evidence type="ECO:0000313" key="3">
    <source>
        <dbReference type="Proteomes" id="UP000467124"/>
    </source>
</evidence>
<dbReference type="PANTHER" id="PTHR43586">
    <property type="entry name" value="CYSTEINE DESULFURASE"/>
    <property type="match status" value="1"/>
</dbReference>
<evidence type="ECO:0000313" key="2">
    <source>
        <dbReference type="EMBL" id="MYR35396.1"/>
    </source>
</evidence>
<dbReference type="GO" id="GO:0008483">
    <property type="term" value="F:transaminase activity"/>
    <property type="evidence" value="ECO:0007669"/>
    <property type="project" value="UniProtKB-KW"/>
</dbReference>
<dbReference type="InterPro" id="IPR000192">
    <property type="entry name" value="Aminotrans_V_dom"/>
</dbReference>
<dbReference type="InterPro" id="IPR015422">
    <property type="entry name" value="PyrdxlP-dep_Trfase_small"/>
</dbReference>
<dbReference type="PANTHER" id="PTHR43586:SF21">
    <property type="entry name" value="PYRIDOXAL PHOSPHATE (PLP)-DEPENDENT ASPARTATE AMINOTRANSFERASE SUPERFAMILY"/>
    <property type="match status" value="1"/>
</dbReference>